<dbReference type="AlphaFoldDB" id="A0A3N5D929"/>
<reference evidence="1 2" key="1">
    <citation type="submission" date="2018-11" db="EMBL/GenBank/DDBJ databases">
        <title>Erythrobacter spongiae sp. nov., isolated from a marine sponge.</title>
        <authorList>
            <person name="Zhuang L."/>
            <person name="Luo L."/>
        </authorList>
    </citation>
    <scope>NUCLEOTIDE SEQUENCE [LARGE SCALE GENOMIC DNA]</scope>
    <source>
        <strain evidence="1 2">HN-E23</strain>
    </source>
</reference>
<evidence type="ECO:0000313" key="2">
    <source>
        <dbReference type="Proteomes" id="UP000275232"/>
    </source>
</evidence>
<dbReference type="Proteomes" id="UP000275232">
    <property type="component" value="Unassembled WGS sequence"/>
</dbReference>
<proteinExistence type="predicted"/>
<accession>A0A3N5D929</accession>
<keyword evidence="2" id="KW-1185">Reference proteome</keyword>
<dbReference type="OrthoDB" id="9803630at2"/>
<protein>
    <recommendedName>
        <fullName evidence="3">Restriction endonuclease</fullName>
    </recommendedName>
</protein>
<name>A0A3N5D929_9SPHN</name>
<comment type="caution">
    <text evidence="1">The sequence shown here is derived from an EMBL/GenBank/DDBJ whole genome shotgun (WGS) entry which is preliminary data.</text>
</comment>
<dbReference type="EMBL" id="RPFZ01000001">
    <property type="protein sequence ID" value="RPF71098.1"/>
    <property type="molecule type" value="Genomic_DNA"/>
</dbReference>
<organism evidence="1 2">
    <name type="scientific">Aurantiacibacter spongiae</name>
    <dbReference type="NCBI Taxonomy" id="2488860"/>
    <lineage>
        <taxon>Bacteria</taxon>
        <taxon>Pseudomonadati</taxon>
        <taxon>Pseudomonadota</taxon>
        <taxon>Alphaproteobacteria</taxon>
        <taxon>Sphingomonadales</taxon>
        <taxon>Erythrobacteraceae</taxon>
        <taxon>Aurantiacibacter</taxon>
    </lineage>
</organism>
<gene>
    <name evidence="1" type="ORF">EG799_05325</name>
</gene>
<evidence type="ECO:0000313" key="1">
    <source>
        <dbReference type="EMBL" id="RPF71098.1"/>
    </source>
</evidence>
<sequence length="359" mass="38962">MDDPAIERWSERAWKLLARTLNEFMTQSSSGTPPQKAALSDPDLARMLTGVLSARDSYRDGILIQLAYALSAEKDVEKKADFRERQEGGGNVSKSLGALCSDLHIPGVKDAFQNIGKNSTNLVRGNVEAYDDLLAWINTATPSRRREAFEFLAATTASMARPVLAFPELHVANLTFARMVRLINGMLETQSGGAFEQFLLAAFVHGLLDEYSLTGRGGVHVETKNINASDASSRSASDVQIKRGNRFEEAFEVTANDWSGKPADAVASMKAHDLARIHIAGKVGGGSLGDVSALLALPSDVDVSVLDLRALLHGLAAFMRKPARASALRRLYELLDRHQPEIERTNAYVRLLSTAGVTA</sequence>
<dbReference type="RefSeq" id="WP_123879217.1">
    <property type="nucleotide sequence ID" value="NZ_RPFZ01000001.1"/>
</dbReference>
<evidence type="ECO:0008006" key="3">
    <source>
        <dbReference type="Google" id="ProtNLM"/>
    </source>
</evidence>